<keyword evidence="4" id="KW-0804">Transcription</keyword>
<dbReference type="Gene3D" id="1.20.5.170">
    <property type="match status" value="1"/>
</dbReference>
<dbReference type="SMART" id="SM00338">
    <property type="entry name" value="BRLZ"/>
    <property type="match status" value="1"/>
</dbReference>
<dbReference type="GO" id="GO:0000978">
    <property type="term" value="F:RNA polymerase II cis-regulatory region sequence-specific DNA binding"/>
    <property type="evidence" value="ECO:0007669"/>
    <property type="project" value="TreeGrafter"/>
</dbReference>
<evidence type="ECO:0000256" key="2">
    <source>
        <dbReference type="ARBA" id="ARBA00023015"/>
    </source>
</evidence>
<dbReference type="InterPro" id="IPR004827">
    <property type="entry name" value="bZIP"/>
</dbReference>
<dbReference type="PANTHER" id="PTHR11988:SF27">
    <property type="entry name" value="GH27708P"/>
    <property type="match status" value="1"/>
</dbReference>
<dbReference type="AlphaFoldDB" id="A0AAF3FDI7"/>
<dbReference type="GO" id="GO:0000981">
    <property type="term" value="F:DNA-binding transcription factor activity, RNA polymerase II-specific"/>
    <property type="evidence" value="ECO:0007669"/>
    <property type="project" value="TreeGrafter"/>
</dbReference>
<evidence type="ECO:0000256" key="4">
    <source>
        <dbReference type="ARBA" id="ARBA00023163"/>
    </source>
</evidence>
<evidence type="ECO:0000256" key="1">
    <source>
        <dbReference type="ARBA" id="ARBA00004123"/>
    </source>
</evidence>
<proteinExistence type="predicted"/>
<keyword evidence="2" id="KW-0805">Transcription regulation</keyword>
<evidence type="ECO:0000313" key="9">
    <source>
        <dbReference type="WBParaSite" id="MBELARI_LOCUS5056"/>
    </source>
</evidence>
<feature type="domain" description="BZIP" evidence="7">
    <location>
        <begin position="152"/>
        <end position="208"/>
    </location>
</feature>
<name>A0AAF3FDI7_9BILA</name>
<evidence type="ECO:0000259" key="7">
    <source>
        <dbReference type="PROSITE" id="PS50217"/>
    </source>
</evidence>
<protein>
    <submittedName>
        <fullName evidence="9">BZIP domain-containing protein</fullName>
    </submittedName>
</protein>
<dbReference type="WBParaSite" id="MBELARI_LOCUS5056">
    <property type="protein sequence ID" value="MBELARI_LOCUS5056"/>
    <property type="gene ID" value="MBELARI_LOCUS5056"/>
</dbReference>
<dbReference type="PANTHER" id="PTHR11988">
    <property type="entry name" value="THYROTROPH EMBRYONIC FACTOR RELATED"/>
    <property type="match status" value="1"/>
</dbReference>
<evidence type="ECO:0000256" key="3">
    <source>
        <dbReference type="ARBA" id="ARBA00023125"/>
    </source>
</evidence>
<dbReference type="SUPFAM" id="SSF57959">
    <property type="entry name" value="Leucine zipper domain"/>
    <property type="match status" value="1"/>
</dbReference>
<dbReference type="Proteomes" id="UP000887575">
    <property type="component" value="Unassembled WGS sequence"/>
</dbReference>
<keyword evidence="8" id="KW-1185">Reference proteome</keyword>
<dbReference type="Pfam" id="PF07716">
    <property type="entry name" value="bZIP_2"/>
    <property type="match status" value="1"/>
</dbReference>
<evidence type="ECO:0000313" key="8">
    <source>
        <dbReference type="Proteomes" id="UP000887575"/>
    </source>
</evidence>
<feature type="region of interest" description="Disordered" evidence="6">
    <location>
        <begin position="1"/>
        <end position="52"/>
    </location>
</feature>
<evidence type="ECO:0000256" key="5">
    <source>
        <dbReference type="ARBA" id="ARBA00023242"/>
    </source>
</evidence>
<dbReference type="GO" id="GO:0005634">
    <property type="term" value="C:nucleus"/>
    <property type="evidence" value="ECO:0007669"/>
    <property type="project" value="UniProtKB-SubCell"/>
</dbReference>
<feature type="compositionally biased region" description="Polar residues" evidence="6">
    <location>
        <begin position="122"/>
        <end position="137"/>
    </location>
</feature>
<dbReference type="InterPro" id="IPR040223">
    <property type="entry name" value="PAR_bZIP"/>
</dbReference>
<feature type="compositionally biased region" description="Basic and acidic residues" evidence="6">
    <location>
        <begin position="1"/>
        <end position="21"/>
    </location>
</feature>
<sequence>MCSPGEDRKRMNEIEREKQIEETVEMEMTEIDSGHDSASESQPSPSAFRSTSSSFPLLDPLLMQQQIVALLSAQLGSLPSVFPQSSILGSLNESSTLLNALQAFPSINEVEFMQKIGDPSSDETISSTSDPPQSILDSSDARSVITPSKKQTLDYAERRRRNNDSARRSREIRRQREVENRHKSETLEKENDDLKQEILRLRAELARLTIAVLQQQQQQQKQKTEKSS</sequence>
<feature type="compositionally biased region" description="Basic and acidic residues" evidence="6">
    <location>
        <begin position="151"/>
        <end position="194"/>
    </location>
</feature>
<keyword evidence="3" id="KW-0238">DNA-binding</keyword>
<comment type="subcellular location">
    <subcellularLocation>
        <location evidence="1">Nucleus</location>
    </subcellularLocation>
</comment>
<keyword evidence="5" id="KW-0539">Nucleus</keyword>
<dbReference type="PROSITE" id="PS50217">
    <property type="entry name" value="BZIP"/>
    <property type="match status" value="1"/>
</dbReference>
<feature type="region of interest" description="Disordered" evidence="6">
    <location>
        <begin position="117"/>
        <end position="194"/>
    </location>
</feature>
<evidence type="ECO:0000256" key="6">
    <source>
        <dbReference type="SAM" id="MobiDB-lite"/>
    </source>
</evidence>
<reference evidence="9" key="1">
    <citation type="submission" date="2024-02" db="UniProtKB">
        <authorList>
            <consortium name="WormBaseParasite"/>
        </authorList>
    </citation>
    <scope>IDENTIFICATION</scope>
</reference>
<accession>A0AAF3FDI7</accession>
<organism evidence="8 9">
    <name type="scientific">Mesorhabditis belari</name>
    <dbReference type="NCBI Taxonomy" id="2138241"/>
    <lineage>
        <taxon>Eukaryota</taxon>
        <taxon>Metazoa</taxon>
        <taxon>Ecdysozoa</taxon>
        <taxon>Nematoda</taxon>
        <taxon>Chromadorea</taxon>
        <taxon>Rhabditida</taxon>
        <taxon>Rhabditina</taxon>
        <taxon>Rhabditomorpha</taxon>
        <taxon>Rhabditoidea</taxon>
        <taxon>Rhabditidae</taxon>
        <taxon>Mesorhabditinae</taxon>
        <taxon>Mesorhabditis</taxon>
    </lineage>
</organism>
<dbReference type="InterPro" id="IPR046347">
    <property type="entry name" value="bZIP_sf"/>
</dbReference>
<feature type="compositionally biased region" description="Low complexity" evidence="6">
    <location>
        <begin position="41"/>
        <end position="52"/>
    </location>
</feature>